<dbReference type="PANTHER" id="PTHR12356:SF3">
    <property type="entry name" value="NUCLEAR MIGRATION PROTEIN NUDC"/>
    <property type="match status" value="1"/>
</dbReference>
<evidence type="ECO:0000256" key="2">
    <source>
        <dbReference type="ARBA" id="ARBA00022490"/>
    </source>
</evidence>
<dbReference type="Proteomes" id="UP000292082">
    <property type="component" value="Unassembled WGS sequence"/>
</dbReference>
<feature type="compositionally biased region" description="Low complexity" evidence="3">
    <location>
        <begin position="296"/>
        <end position="327"/>
    </location>
</feature>
<keyword evidence="6" id="KW-1185">Reference proteome</keyword>
<feature type="compositionally biased region" description="Low complexity" evidence="3">
    <location>
        <begin position="468"/>
        <end position="479"/>
    </location>
</feature>
<dbReference type="Gene3D" id="2.60.40.790">
    <property type="match status" value="1"/>
</dbReference>
<dbReference type="SUPFAM" id="SSF49764">
    <property type="entry name" value="HSP20-like chaperones"/>
    <property type="match status" value="1"/>
</dbReference>
<protein>
    <submittedName>
        <fullName evidence="5">Uncharacterized protein</fullName>
    </submittedName>
</protein>
<keyword evidence="4" id="KW-0472">Membrane</keyword>
<accession>A0A4Q9Q6S9</accession>
<dbReference type="InterPro" id="IPR008978">
    <property type="entry name" value="HSP20-like_chaperone"/>
</dbReference>
<feature type="transmembrane region" description="Helical" evidence="4">
    <location>
        <begin position="563"/>
        <end position="585"/>
    </location>
</feature>
<proteinExistence type="predicted"/>
<dbReference type="InterPro" id="IPR037898">
    <property type="entry name" value="NudC_fam"/>
</dbReference>
<evidence type="ECO:0000313" key="5">
    <source>
        <dbReference type="EMBL" id="TBU63079.1"/>
    </source>
</evidence>
<gene>
    <name evidence="5" type="ORF">BD310DRAFT_842744</name>
</gene>
<keyword evidence="4" id="KW-0812">Transmembrane</keyword>
<dbReference type="AlphaFoldDB" id="A0A4Q9Q6S9"/>
<dbReference type="STRING" id="114155.A0A4Q9Q6S9"/>
<reference evidence="5 6" key="1">
    <citation type="submission" date="2019-01" db="EMBL/GenBank/DDBJ databases">
        <title>Draft genome sequences of three monokaryotic isolates of the white-rot basidiomycete fungus Dichomitus squalens.</title>
        <authorList>
            <consortium name="DOE Joint Genome Institute"/>
            <person name="Lopez S.C."/>
            <person name="Andreopoulos B."/>
            <person name="Pangilinan J."/>
            <person name="Lipzen A."/>
            <person name="Riley R."/>
            <person name="Ahrendt S."/>
            <person name="Ng V."/>
            <person name="Barry K."/>
            <person name="Daum C."/>
            <person name="Grigoriev I.V."/>
            <person name="Hilden K.S."/>
            <person name="Makela M.R."/>
            <person name="de Vries R.P."/>
        </authorList>
    </citation>
    <scope>NUCLEOTIDE SEQUENCE [LARGE SCALE GENOMIC DNA]</scope>
    <source>
        <strain evidence="5 6">CBS 464.89</strain>
    </source>
</reference>
<dbReference type="GO" id="GO:0005737">
    <property type="term" value="C:cytoplasm"/>
    <property type="evidence" value="ECO:0007669"/>
    <property type="project" value="UniProtKB-SubCell"/>
</dbReference>
<dbReference type="GO" id="GO:0006457">
    <property type="term" value="P:protein folding"/>
    <property type="evidence" value="ECO:0007669"/>
    <property type="project" value="TreeGrafter"/>
</dbReference>
<comment type="subcellular location">
    <subcellularLocation>
        <location evidence="1">Cytoplasm</location>
    </subcellularLocation>
</comment>
<organism evidence="5 6">
    <name type="scientific">Dichomitus squalens</name>
    <dbReference type="NCBI Taxonomy" id="114155"/>
    <lineage>
        <taxon>Eukaryota</taxon>
        <taxon>Fungi</taxon>
        <taxon>Dikarya</taxon>
        <taxon>Basidiomycota</taxon>
        <taxon>Agaricomycotina</taxon>
        <taxon>Agaricomycetes</taxon>
        <taxon>Polyporales</taxon>
        <taxon>Polyporaceae</taxon>
        <taxon>Dichomitus</taxon>
    </lineage>
</organism>
<dbReference type="EMBL" id="ML145091">
    <property type="protein sequence ID" value="TBU63079.1"/>
    <property type="molecule type" value="Genomic_DNA"/>
</dbReference>
<evidence type="ECO:0000256" key="1">
    <source>
        <dbReference type="ARBA" id="ARBA00004496"/>
    </source>
</evidence>
<dbReference type="GO" id="GO:0051082">
    <property type="term" value="F:unfolded protein binding"/>
    <property type="evidence" value="ECO:0007669"/>
    <property type="project" value="TreeGrafter"/>
</dbReference>
<feature type="compositionally biased region" description="Low complexity" evidence="3">
    <location>
        <begin position="86"/>
        <end position="97"/>
    </location>
</feature>
<dbReference type="InterPro" id="IPR007052">
    <property type="entry name" value="CS_dom"/>
</dbReference>
<evidence type="ECO:0000256" key="3">
    <source>
        <dbReference type="SAM" id="MobiDB-lite"/>
    </source>
</evidence>
<name>A0A4Q9Q6S9_9APHY</name>
<keyword evidence="2" id="KW-0963">Cytoplasm</keyword>
<sequence>MDRLHDHYQSYSWHQSHDQATVLVLLPYDTVEEEVSVIIEENHLVAGARGQPPVVKGQLYGKVDTAASVWQLEPRPSRLSPRERTTSTASTTSTQSSYAVISDPEFSSSFAASLEAGLISGSDLDDTVISSPALSSPISSSADERLGIPPEPRPVRRSPLAASPLVRLPQGIPHASSFSSLESLHTGSGRLLTLHLEKADSVIWPSLIIGPVPESISPPPAGVYPWLLDITSEIPYNMDPTSLVLVALDLYDIRKAKEDAFEYFIRAWHQARLPSATIRLTAHYLPLTTIVPDELAGPAAGTGTTLPTPSTPTPSGAPSALQLTTSPTSPPSVPTPARGSTEYYISRLGGASGLAQLFLAAGLLHLEGTAASLLASSYAGLSSLRSPFAMSGPPPGTGTSTDGAEAWRRDREQAARFFVRARVLSPALDVPLLPAEETESDDNGSGSGADSGTELAIRPREPRDRAHPQQQQQPQQNQRTVRRKGQRGQGQQQLEMPTLDVAREAASAHDPLPPPMRRRRRKEPAYASDDADEELSSSMVESVHKEPPVELGGAEGNAEDRTWYLYLPGLVGAGTALLVVGLLSLQSWRRNQG</sequence>
<feature type="region of interest" description="Disordered" evidence="3">
    <location>
        <begin position="133"/>
        <end position="156"/>
    </location>
</feature>
<feature type="region of interest" description="Disordered" evidence="3">
    <location>
        <begin position="432"/>
        <end position="555"/>
    </location>
</feature>
<keyword evidence="4" id="KW-1133">Transmembrane helix</keyword>
<evidence type="ECO:0000256" key="4">
    <source>
        <dbReference type="SAM" id="Phobius"/>
    </source>
</evidence>
<dbReference type="PANTHER" id="PTHR12356">
    <property type="entry name" value="NUCLEAR MOVEMENT PROTEIN NUDC"/>
    <property type="match status" value="1"/>
</dbReference>
<feature type="region of interest" description="Disordered" evidence="3">
    <location>
        <begin position="71"/>
        <end position="97"/>
    </location>
</feature>
<dbReference type="PROSITE" id="PS51203">
    <property type="entry name" value="CS"/>
    <property type="match status" value="1"/>
</dbReference>
<evidence type="ECO:0000313" key="6">
    <source>
        <dbReference type="Proteomes" id="UP000292082"/>
    </source>
</evidence>
<feature type="region of interest" description="Disordered" evidence="3">
    <location>
        <begin position="296"/>
        <end position="338"/>
    </location>
</feature>
<feature type="compositionally biased region" description="Basic and acidic residues" evidence="3">
    <location>
        <begin position="457"/>
        <end position="467"/>
    </location>
</feature>
<dbReference type="Pfam" id="PF04969">
    <property type="entry name" value="CS"/>
    <property type="match status" value="1"/>
</dbReference>